<dbReference type="InterPro" id="IPR039421">
    <property type="entry name" value="Type_1_exporter"/>
</dbReference>
<comment type="caution">
    <text evidence="7">The sequence shown here is derived from an EMBL/GenBank/DDBJ whole genome shotgun (WGS) entry which is preliminary data.</text>
</comment>
<dbReference type="EMBL" id="JALJOV010000576">
    <property type="protein sequence ID" value="KAK9862646.1"/>
    <property type="molecule type" value="Genomic_DNA"/>
</dbReference>
<evidence type="ECO:0000256" key="3">
    <source>
        <dbReference type="ARBA" id="ARBA00022989"/>
    </source>
</evidence>
<evidence type="ECO:0000259" key="6">
    <source>
        <dbReference type="PROSITE" id="PS50929"/>
    </source>
</evidence>
<dbReference type="GO" id="GO:0090374">
    <property type="term" value="P:oligopeptide export from mitochondrion"/>
    <property type="evidence" value="ECO:0007669"/>
    <property type="project" value="TreeGrafter"/>
</dbReference>
<sequence length="224" mass="24290">MGRGGGRTDYTLLKEGQNALFDEESGKNKATVWRLMGLAQKEAWLLVIATVFLFVSSLATVAVPKLAGELIDVCIKFHAGSSEGKEEAKKHLNHELYEILGILAVGAIGSGMRSWLFNGAAERVMCRLRSRLFGHLMSQEIGFFDRIRTGELMNRLSEDTRLMKSAGTISISIALRATVVSIFGLVLMFVTSPLLTGLTLAILPVLLVAFASSPSSTKSTQQKG</sequence>
<evidence type="ECO:0000256" key="2">
    <source>
        <dbReference type="ARBA" id="ARBA00022692"/>
    </source>
</evidence>
<dbReference type="GO" id="GO:0005743">
    <property type="term" value="C:mitochondrial inner membrane"/>
    <property type="evidence" value="ECO:0007669"/>
    <property type="project" value="TreeGrafter"/>
</dbReference>
<reference evidence="7 8" key="1">
    <citation type="journal article" date="2024" name="Nat. Commun.">
        <title>Phylogenomics reveals the evolutionary origins of lichenization in chlorophyte algae.</title>
        <authorList>
            <person name="Puginier C."/>
            <person name="Libourel C."/>
            <person name="Otte J."/>
            <person name="Skaloud P."/>
            <person name="Haon M."/>
            <person name="Grisel S."/>
            <person name="Petersen M."/>
            <person name="Berrin J.G."/>
            <person name="Delaux P.M."/>
            <person name="Dal Grande F."/>
            <person name="Keller J."/>
        </authorList>
    </citation>
    <scope>NUCLEOTIDE SEQUENCE [LARGE SCALE GENOMIC DNA]</scope>
    <source>
        <strain evidence="7 8">SAG 2523</strain>
    </source>
</reference>
<dbReference type="SUPFAM" id="SSF90123">
    <property type="entry name" value="ABC transporter transmembrane region"/>
    <property type="match status" value="1"/>
</dbReference>
<dbReference type="PROSITE" id="PS50929">
    <property type="entry name" value="ABC_TM1F"/>
    <property type="match status" value="1"/>
</dbReference>
<proteinExistence type="predicted"/>
<evidence type="ECO:0000256" key="1">
    <source>
        <dbReference type="ARBA" id="ARBA00004141"/>
    </source>
</evidence>
<keyword evidence="8" id="KW-1185">Reference proteome</keyword>
<dbReference type="PANTHER" id="PTHR43394:SF1">
    <property type="entry name" value="ATP-BINDING CASSETTE SUB-FAMILY B MEMBER 10, MITOCHONDRIAL"/>
    <property type="match status" value="1"/>
</dbReference>
<evidence type="ECO:0000256" key="4">
    <source>
        <dbReference type="ARBA" id="ARBA00023136"/>
    </source>
</evidence>
<feature type="transmembrane region" description="Helical" evidence="5">
    <location>
        <begin position="194"/>
        <end position="213"/>
    </location>
</feature>
<keyword evidence="4 5" id="KW-0472">Membrane</keyword>
<dbReference type="GO" id="GO:0005524">
    <property type="term" value="F:ATP binding"/>
    <property type="evidence" value="ECO:0007669"/>
    <property type="project" value="InterPro"/>
</dbReference>
<keyword evidence="2 5" id="KW-0812">Transmembrane</keyword>
<dbReference type="Proteomes" id="UP001485043">
    <property type="component" value="Unassembled WGS sequence"/>
</dbReference>
<gene>
    <name evidence="7" type="ORF">WJX84_007363</name>
</gene>
<accession>A0AAW1SYU7</accession>
<feature type="transmembrane region" description="Helical" evidence="5">
    <location>
        <begin position="99"/>
        <end position="121"/>
    </location>
</feature>
<evidence type="ECO:0000313" key="7">
    <source>
        <dbReference type="EMBL" id="KAK9862646.1"/>
    </source>
</evidence>
<comment type="subcellular location">
    <subcellularLocation>
        <location evidence="1">Membrane</location>
        <topology evidence="1">Multi-pass membrane protein</topology>
    </subcellularLocation>
</comment>
<organism evidence="7 8">
    <name type="scientific">Apatococcus fuscideae</name>
    <dbReference type="NCBI Taxonomy" id="2026836"/>
    <lineage>
        <taxon>Eukaryota</taxon>
        <taxon>Viridiplantae</taxon>
        <taxon>Chlorophyta</taxon>
        <taxon>core chlorophytes</taxon>
        <taxon>Trebouxiophyceae</taxon>
        <taxon>Chlorellales</taxon>
        <taxon>Chlorellaceae</taxon>
        <taxon>Apatococcus</taxon>
    </lineage>
</organism>
<feature type="transmembrane region" description="Helical" evidence="5">
    <location>
        <begin position="43"/>
        <end position="63"/>
    </location>
</feature>
<dbReference type="InterPro" id="IPR036640">
    <property type="entry name" value="ABC1_TM_sf"/>
</dbReference>
<feature type="transmembrane region" description="Helical" evidence="5">
    <location>
        <begin position="165"/>
        <end position="188"/>
    </location>
</feature>
<dbReference type="PANTHER" id="PTHR43394">
    <property type="entry name" value="ATP-DEPENDENT PERMEASE MDL1, MITOCHONDRIAL"/>
    <property type="match status" value="1"/>
</dbReference>
<evidence type="ECO:0000256" key="5">
    <source>
        <dbReference type="SAM" id="Phobius"/>
    </source>
</evidence>
<dbReference type="Pfam" id="PF00664">
    <property type="entry name" value="ABC_membrane"/>
    <property type="match status" value="1"/>
</dbReference>
<dbReference type="AlphaFoldDB" id="A0AAW1SYU7"/>
<dbReference type="InterPro" id="IPR011527">
    <property type="entry name" value="ABC1_TM_dom"/>
</dbReference>
<protein>
    <recommendedName>
        <fullName evidence="6">ABC transmembrane type-1 domain-containing protein</fullName>
    </recommendedName>
</protein>
<name>A0AAW1SYU7_9CHLO</name>
<dbReference type="Gene3D" id="1.20.1560.10">
    <property type="entry name" value="ABC transporter type 1, transmembrane domain"/>
    <property type="match status" value="1"/>
</dbReference>
<feature type="domain" description="ABC transmembrane type-1" evidence="6">
    <location>
        <begin position="47"/>
        <end position="209"/>
    </location>
</feature>
<dbReference type="GO" id="GO:0015421">
    <property type="term" value="F:ABC-type oligopeptide transporter activity"/>
    <property type="evidence" value="ECO:0007669"/>
    <property type="project" value="TreeGrafter"/>
</dbReference>
<keyword evidence="3 5" id="KW-1133">Transmembrane helix</keyword>
<evidence type="ECO:0000313" key="8">
    <source>
        <dbReference type="Proteomes" id="UP001485043"/>
    </source>
</evidence>